<evidence type="ECO:0000259" key="1">
    <source>
        <dbReference type="PROSITE" id="PS51186"/>
    </source>
</evidence>
<dbReference type="GO" id="GO:0016747">
    <property type="term" value="F:acyltransferase activity, transferring groups other than amino-acyl groups"/>
    <property type="evidence" value="ECO:0007669"/>
    <property type="project" value="InterPro"/>
</dbReference>
<name>A0A7Y9L7W6_9ACTN</name>
<accession>A0A7Y9L7W6</accession>
<gene>
    <name evidence="2" type="ORF">BKA15_001498</name>
</gene>
<dbReference type="InterPro" id="IPR000182">
    <property type="entry name" value="GNAT_dom"/>
</dbReference>
<dbReference type="InterPro" id="IPR052523">
    <property type="entry name" value="Trichothecene_AcTrans"/>
</dbReference>
<feature type="domain" description="N-acetyltransferase" evidence="1">
    <location>
        <begin position="6"/>
        <end position="201"/>
    </location>
</feature>
<dbReference type="PANTHER" id="PTHR42791">
    <property type="entry name" value="GNAT FAMILY ACETYLTRANSFERASE"/>
    <property type="match status" value="1"/>
</dbReference>
<dbReference type="RefSeq" id="WP_179749437.1">
    <property type="nucleotide sequence ID" value="NZ_JACCBU010000001.1"/>
</dbReference>
<dbReference type="Pfam" id="PF13508">
    <property type="entry name" value="Acetyltransf_7"/>
    <property type="match status" value="1"/>
</dbReference>
<evidence type="ECO:0000313" key="3">
    <source>
        <dbReference type="Proteomes" id="UP000569914"/>
    </source>
</evidence>
<dbReference type="Proteomes" id="UP000569914">
    <property type="component" value="Unassembled WGS sequence"/>
</dbReference>
<reference evidence="2 3" key="1">
    <citation type="submission" date="2020-07" db="EMBL/GenBank/DDBJ databases">
        <title>Sequencing the genomes of 1000 actinobacteria strains.</title>
        <authorList>
            <person name="Klenk H.-P."/>
        </authorList>
    </citation>
    <scope>NUCLEOTIDE SEQUENCE [LARGE SCALE GENOMIC DNA]</scope>
    <source>
        <strain evidence="2 3">DSM 22083</strain>
    </source>
</reference>
<protein>
    <submittedName>
        <fullName evidence="2">GNAT superfamily N-acetyltransferase</fullName>
    </submittedName>
</protein>
<dbReference type="Gene3D" id="3.40.630.30">
    <property type="match status" value="1"/>
</dbReference>
<keyword evidence="3" id="KW-1185">Reference proteome</keyword>
<dbReference type="SUPFAM" id="SSF55729">
    <property type="entry name" value="Acyl-CoA N-acyltransferases (Nat)"/>
    <property type="match status" value="1"/>
</dbReference>
<proteinExistence type="predicted"/>
<sequence length="205" mass="22680">MSKDIIRLRPIGADETEAAVGVLARGMRDNPGHVAAFGPDPETRQRCLDLMFRGLFRVAGQRETVGAFDGETLVGVAASAPPGECRLRVGQQARAAATMINIGPRRLLRVLAWQSAWGRQHPDWPHHHFGPIAVDRGRQGQGIGSLIMNEFADRWDRTAEPAYLETDKSENVAFYRRHGFTVIGEAPVLGRPNWFLRRPGLSTAH</sequence>
<keyword evidence="2" id="KW-0808">Transferase</keyword>
<dbReference type="AlphaFoldDB" id="A0A7Y9L7W6"/>
<dbReference type="PANTHER" id="PTHR42791:SF1">
    <property type="entry name" value="N-ACETYLTRANSFERASE DOMAIN-CONTAINING PROTEIN"/>
    <property type="match status" value="1"/>
</dbReference>
<organism evidence="2 3">
    <name type="scientific">Microlunatus parietis</name>
    <dbReference type="NCBI Taxonomy" id="682979"/>
    <lineage>
        <taxon>Bacteria</taxon>
        <taxon>Bacillati</taxon>
        <taxon>Actinomycetota</taxon>
        <taxon>Actinomycetes</taxon>
        <taxon>Propionibacteriales</taxon>
        <taxon>Propionibacteriaceae</taxon>
        <taxon>Microlunatus</taxon>
    </lineage>
</organism>
<comment type="caution">
    <text evidence="2">The sequence shown here is derived from an EMBL/GenBank/DDBJ whole genome shotgun (WGS) entry which is preliminary data.</text>
</comment>
<dbReference type="PROSITE" id="PS51186">
    <property type="entry name" value="GNAT"/>
    <property type="match status" value="1"/>
</dbReference>
<dbReference type="InterPro" id="IPR016181">
    <property type="entry name" value="Acyl_CoA_acyltransferase"/>
</dbReference>
<evidence type="ECO:0000313" key="2">
    <source>
        <dbReference type="EMBL" id="NYE70169.1"/>
    </source>
</evidence>
<dbReference type="EMBL" id="JACCBU010000001">
    <property type="protein sequence ID" value="NYE70169.1"/>
    <property type="molecule type" value="Genomic_DNA"/>
</dbReference>